<organism evidence="1 2">
    <name type="scientific">Aliiruegeria lutimaris</name>
    <dbReference type="NCBI Taxonomy" id="571298"/>
    <lineage>
        <taxon>Bacteria</taxon>
        <taxon>Pseudomonadati</taxon>
        <taxon>Pseudomonadota</taxon>
        <taxon>Alphaproteobacteria</taxon>
        <taxon>Rhodobacterales</taxon>
        <taxon>Roseobacteraceae</taxon>
        <taxon>Aliiruegeria</taxon>
    </lineage>
</organism>
<name>A0A1G9FFR0_9RHOB</name>
<proteinExistence type="predicted"/>
<evidence type="ECO:0000313" key="2">
    <source>
        <dbReference type="Proteomes" id="UP000199382"/>
    </source>
</evidence>
<evidence type="ECO:0000313" key="1">
    <source>
        <dbReference type="EMBL" id="SDK87214.1"/>
    </source>
</evidence>
<accession>A0A1G9FFR0</accession>
<dbReference type="STRING" id="571298.SAMN04488026_105714"/>
<protein>
    <recommendedName>
        <fullName evidence="3">Transposase IS116/IS110/IS902 family protein</fullName>
    </recommendedName>
</protein>
<reference evidence="1 2" key="1">
    <citation type="submission" date="2016-10" db="EMBL/GenBank/DDBJ databases">
        <authorList>
            <person name="de Groot N.N."/>
        </authorList>
    </citation>
    <scope>NUCLEOTIDE SEQUENCE [LARGE SCALE GENOMIC DNA]</scope>
    <source>
        <strain evidence="1 2">DSM 25294</strain>
    </source>
</reference>
<dbReference type="Proteomes" id="UP000199382">
    <property type="component" value="Unassembled WGS sequence"/>
</dbReference>
<dbReference type="AlphaFoldDB" id="A0A1G9FFR0"/>
<evidence type="ECO:0008006" key="3">
    <source>
        <dbReference type="Google" id="ProtNLM"/>
    </source>
</evidence>
<gene>
    <name evidence="1" type="ORF">SAMN04488026_105714</name>
</gene>
<dbReference type="EMBL" id="FNEK01000057">
    <property type="protein sequence ID" value="SDK87214.1"/>
    <property type="molecule type" value="Genomic_DNA"/>
</dbReference>
<keyword evidence="2" id="KW-1185">Reference proteome</keyword>
<sequence>MTPPLAGEVGKIERQLMAWHRQNQASQRLETIPGVGIITATALAASLRIRPYSDLADSLRPGWGSCHGRTRRAARTGWGACQRWGMGTCVDCWSSGLPR</sequence>